<dbReference type="InterPro" id="IPR025392">
    <property type="entry name" value="DUF4124"/>
</dbReference>
<gene>
    <name evidence="3" type="ORF">GALL_488220</name>
</gene>
<proteinExistence type="predicted"/>
<evidence type="ECO:0000313" key="3">
    <source>
        <dbReference type="EMBL" id="OIQ69576.1"/>
    </source>
</evidence>
<dbReference type="EMBL" id="MLJW01004650">
    <property type="protein sequence ID" value="OIQ69576.1"/>
    <property type="molecule type" value="Genomic_DNA"/>
</dbReference>
<feature type="coiled-coil region" evidence="1">
    <location>
        <begin position="67"/>
        <end position="143"/>
    </location>
</feature>
<name>A0A1J5PFM0_9ZZZZ</name>
<organism evidence="3">
    <name type="scientific">mine drainage metagenome</name>
    <dbReference type="NCBI Taxonomy" id="410659"/>
    <lineage>
        <taxon>unclassified sequences</taxon>
        <taxon>metagenomes</taxon>
        <taxon>ecological metagenomes</taxon>
    </lineage>
</organism>
<accession>A0A1J5PFM0</accession>
<comment type="caution">
    <text evidence="3">The sequence shown here is derived from an EMBL/GenBank/DDBJ whole genome shotgun (WGS) entry which is preliminary data.</text>
</comment>
<dbReference type="Pfam" id="PF13511">
    <property type="entry name" value="DUF4124"/>
    <property type="match status" value="1"/>
</dbReference>
<feature type="domain" description="DUF4124" evidence="2">
    <location>
        <begin position="17"/>
        <end position="81"/>
    </location>
</feature>
<reference evidence="3" key="1">
    <citation type="submission" date="2016-10" db="EMBL/GenBank/DDBJ databases">
        <title>Sequence of Gallionella enrichment culture.</title>
        <authorList>
            <person name="Poehlein A."/>
            <person name="Muehling M."/>
            <person name="Daniel R."/>
        </authorList>
    </citation>
    <scope>NUCLEOTIDE SEQUENCE</scope>
</reference>
<evidence type="ECO:0000256" key="1">
    <source>
        <dbReference type="SAM" id="Coils"/>
    </source>
</evidence>
<keyword evidence="1" id="KW-0175">Coiled coil</keyword>
<protein>
    <recommendedName>
        <fullName evidence="2">DUF4124 domain-containing protein</fullName>
    </recommendedName>
</protein>
<dbReference type="AlphaFoldDB" id="A0A1J5PFM0"/>
<evidence type="ECO:0000259" key="2">
    <source>
        <dbReference type="Pfam" id="PF13511"/>
    </source>
</evidence>
<sequence>MKPIAFRYRFAVLCWALTCAGAAHADIYICRDANGTLTSSDRLTDDCVRYGGKIIGPDGAVRSRILTAKEQAQAAQAREAAQNAARQQRDKQREDRALLLRYPDRRALEQARQTDLERPTQLIAQAQKQLTELQQQLKRLQADAQFYPQGPLPLNLRTKFEENRVLTQQEHELIAGQQAEVVRINRNYDALLTRMHPLWTRNSSGQ</sequence>